<reference evidence="1" key="1">
    <citation type="submission" date="2020-09" db="EMBL/GenBank/DDBJ databases">
        <title>A novel bacterium of genus Bacillus, isolated from South China Sea.</title>
        <authorList>
            <person name="Huang H."/>
            <person name="Mo K."/>
            <person name="Hu Y."/>
        </authorList>
    </citation>
    <scope>NUCLEOTIDE SEQUENCE</scope>
    <source>
        <strain evidence="1">IB182487</strain>
    </source>
</reference>
<comment type="caution">
    <text evidence="1">The sequence shown here is derived from an EMBL/GenBank/DDBJ whole genome shotgun (WGS) entry which is preliminary data.</text>
</comment>
<evidence type="ECO:0000313" key="2">
    <source>
        <dbReference type="Proteomes" id="UP000626844"/>
    </source>
</evidence>
<accession>A0A926RVZ7</accession>
<dbReference type="EMBL" id="JACXAI010000002">
    <property type="protein sequence ID" value="MBD1379025.1"/>
    <property type="molecule type" value="Genomic_DNA"/>
</dbReference>
<dbReference type="Proteomes" id="UP000626844">
    <property type="component" value="Unassembled WGS sequence"/>
</dbReference>
<gene>
    <name evidence="1" type="ORF">IC621_02175</name>
</gene>
<dbReference type="RefSeq" id="WP_191155277.1">
    <property type="nucleotide sequence ID" value="NZ_JACXAI010000002.1"/>
</dbReference>
<evidence type="ECO:0008006" key="3">
    <source>
        <dbReference type="Google" id="ProtNLM"/>
    </source>
</evidence>
<name>A0A926RVZ7_9BACI</name>
<keyword evidence="2" id="KW-1185">Reference proteome</keyword>
<protein>
    <recommendedName>
        <fullName evidence="3">YojE</fullName>
    </recommendedName>
</protein>
<sequence>MNISELLASYRSLWINRKLPVEDGEEKTLLQAIKKDLKDELTHPRLRKNSADKFLAATKRIMNSSLEDNVKLHLIKLHLLVLDEVKDK</sequence>
<organism evidence="1 2">
    <name type="scientific">Metabacillus arenae</name>
    <dbReference type="NCBI Taxonomy" id="2771434"/>
    <lineage>
        <taxon>Bacteria</taxon>
        <taxon>Bacillati</taxon>
        <taxon>Bacillota</taxon>
        <taxon>Bacilli</taxon>
        <taxon>Bacillales</taxon>
        <taxon>Bacillaceae</taxon>
        <taxon>Metabacillus</taxon>
    </lineage>
</organism>
<dbReference type="AlphaFoldDB" id="A0A926RVZ7"/>
<proteinExistence type="predicted"/>
<evidence type="ECO:0000313" key="1">
    <source>
        <dbReference type="EMBL" id="MBD1379025.1"/>
    </source>
</evidence>